<dbReference type="EMBL" id="JAUCMV010000003">
    <property type="protein sequence ID" value="KAK0410844.1"/>
    <property type="molecule type" value="Genomic_DNA"/>
</dbReference>
<organism evidence="2 3">
    <name type="scientific">Steinernema hermaphroditum</name>
    <dbReference type="NCBI Taxonomy" id="289476"/>
    <lineage>
        <taxon>Eukaryota</taxon>
        <taxon>Metazoa</taxon>
        <taxon>Ecdysozoa</taxon>
        <taxon>Nematoda</taxon>
        <taxon>Chromadorea</taxon>
        <taxon>Rhabditida</taxon>
        <taxon>Tylenchina</taxon>
        <taxon>Panagrolaimomorpha</taxon>
        <taxon>Strongyloidoidea</taxon>
        <taxon>Steinernematidae</taxon>
        <taxon>Steinernema</taxon>
    </lineage>
</organism>
<evidence type="ECO:0000256" key="1">
    <source>
        <dbReference type="SAM" id="SignalP"/>
    </source>
</evidence>
<protein>
    <recommendedName>
        <fullName evidence="4">Activin types I and II receptor domain-containing protein</fullName>
    </recommendedName>
</protein>
<keyword evidence="3" id="KW-1185">Reference proteome</keyword>
<accession>A0AA39HU07</accession>
<comment type="caution">
    <text evidence="2">The sequence shown here is derived from an EMBL/GenBank/DDBJ whole genome shotgun (WGS) entry which is preliminary data.</text>
</comment>
<reference evidence="2" key="1">
    <citation type="submission" date="2023-06" db="EMBL/GenBank/DDBJ databases">
        <title>Genomic analysis of the entomopathogenic nematode Steinernema hermaphroditum.</title>
        <authorList>
            <person name="Schwarz E.M."/>
            <person name="Heppert J.K."/>
            <person name="Baniya A."/>
            <person name="Schwartz H.T."/>
            <person name="Tan C.-H."/>
            <person name="Antoshechkin I."/>
            <person name="Sternberg P.W."/>
            <person name="Goodrich-Blair H."/>
            <person name="Dillman A.R."/>
        </authorList>
    </citation>
    <scope>NUCLEOTIDE SEQUENCE</scope>
    <source>
        <strain evidence="2">PS9179</strain>
        <tissue evidence="2">Whole animal</tissue>
    </source>
</reference>
<sequence>MGRTLLRATVLLTSLSAAFALLCYDCYGTGPTHRDCTRERNCTGGACLIFEAGDNVTSTAFCLMNVKPLRGSARREPQTGCWLEPDGVGKHCLCTSDFCNRLRDRTLSKNADPFSSPIPELGFLKHNPLLDYDEEDEEDAFGGSKASPSNVLFPAAAEIDPKIAGDFHDEDDLIPIDFADYQNAEKAKNEGNLKMNAIGGPQSAPKRHSDEANAAFAHLPSYVVLLATMAASLARCLTAFL</sequence>
<evidence type="ECO:0000313" key="3">
    <source>
        <dbReference type="Proteomes" id="UP001175271"/>
    </source>
</evidence>
<proteinExistence type="predicted"/>
<feature type="signal peptide" evidence="1">
    <location>
        <begin position="1"/>
        <end position="20"/>
    </location>
</feature>
<evidence type="ECO:0000313" key="2">
    <source>
        <dbReference type="EMBL" id="KAK0410844.1"/>
    </source>
</evidence>
<keyword evidence="1" id="KW-0732">Signal</keyword>
<dbReference type="AlphaFoldDB" id="A0AA39HU07"/>
<dbReference type="Proteomes" id="UP001175271">
    <property type="component" value="Unassembled WGS sequence"/>
</dbReference>
<name>A0AA39HU07_9BILA</name>
<evidence type="ECO:0008006" key="4">
    <source>
        <dbReference type="Google" id="ProtNLM"/>
    </source>
</evidence>
<feature type="chain" id="PRO_5041284851" description="Activin types I and II receptor domain-containing protein" evidence="1">
    <location>
        <begin position="21"/>
        <end position="241"/>
    </location>
</feature>
<gene>
    <name evidence="2" type="ORF">QR680_005356</name>
</gene>